<evidence type="ECO:0000256" key="2">
    <source>
        <dbReference type="ARBA" id="ARBA00023125"/>
    </source>
</evidence>
<reference evidence="5 6" key="1">
    <citation type="submission" date="2024-09" db="EMBL/GenBank/DDBJ databases">
        <authorList>
            <person name="Sun Q."/>
            <person name="Mori K."/>
        </authorList>
    </citation>
    <scope>NUCLEOTIDE SEQUENCE [LARGE SCALE GENOMIC DNA]</scope>
    <source>
        <strain evidence="5 6">CGMCC 1.15906</strain>
    </source>
</reference>
<dbReference type="InterPro" id="IPR050109">
    <property type="entry name" value="HTH-type_TetR-like_transc_reg"/>
</dbReference>
<evidence type="ECO:0000256" key="3">
    <source>
        <dbReference type="ARBA" id="ARBA00023163"/>
    </source>
</evidence>
<dbReference type="Pfam" id="PF00440">
    <property type="entry name" value="TetR_N"/>
    <property type="match status" value="1"/>
</dbReference>
<dbReference type="InterPro" id="IPR001647">
    <property type="entry name" value="HTH_TetR"/>
</dbReference>
<dbReference type="Proteomes" id="UP001589890">
    <property type="component" value="Unassembled WGS sequence"/>
</dbReference>
<dbReference type="EMBL" id="JBHLTC010000018">
    <property type="protein sequence ID" value="MFC0625576.1"/>
    <property type="molecule type" value="Genomic_DNA"/>
</dbReference>
<name>A0ABV6QLR0_9ACTN</name>
<feature type="domain" description="HTH tetR-type" evidence="4">
    <location>
        <begin position="23"/>
        <end position="67"/>
    </location>
</feature>
<dbReference type="PANTHER" id="PTHR30055:SF234">
    <property type="entry name" value="HTH-TYPE TRANSCRIPTIONAL REGULATOR BETI"/>
    <property type="match status" value="1"/>
</dbReference>
<accession>A0ABV6QLR0</accession>
<dbReference type="Gene3D" id="1.10.357.10">
    <property type="entry name" value="Tetracycline Repressor, domain 2"/>
    <property type="match status" value="1"/>
</dbReference>
<keyword evidence="6" id="KW-1185">Reference proteome</keyword>
<evidence type="ECO:0000313" key="6">
    <source>
        <dbReference type="Proteomes" id="UP001589890"/>
    </source>
</evidence>
<sequence>MSKVALGRTAGAERSTKDAVRMAAERLFAERGIATVSSRKIAEVAGAANNSAVGYHFGTKTDLVLAVLRHHTGPIQAIRDELLSGVVPSNELRDYVGVMVRPLTLYLASLPVPTYYARFMLSAMTDPAWRPIVLNDIKSTLDDEWFRAALSRLAPTVDARVLRYRGDLVALVATQACAEFEGLLERDEQPAGADWNEVGIFLADIICGMLQAPSSQSA</sequence>
<organism evidence="5 6">
    <name type="scientific">Kribbella deserti</name>
    <dbReference type="NCBI Taxonomy" id="1926257"/>
    <lineage>
        <taxon>Bacteria</taxon>
        <taxon>Bacillati</taxon>
        <taxon>Actinomycetota</taxon>
        <taxon>Actinomycetes</taxon>
        <taxon>Propionibacteriales</taxon>
        <taxon>Kribbellaceae</taxon>
        <taxon>Kribbella</taxon>
    </lineage>
</organism>
<dbReference type="PANTHER" id="PTHR30055">
    <property type="entry name" value="HTH-TYPE TRANSCRIPTIONAL REGULATOR RUTR"/>
    <property type="match status" value="1"/>
</dbReference>
<keyword evidence="3" id="KW-0804">Transcription</keyword>
<keyword evidence="2" id="KW-0238">DNA-binding</keyword>
<comment type="caution">
    <text evidence="5">The sequence shown here is derived from an EMBL/GenBank/DDBJ whole genome shotgun (WGS) entry which is preliminary data.</text>
</comment>
<evidence type="ECO:0000313" key="5">
    <source>
        <dbReference type="EMBL" id="MFC0625576.1"/>
    </source>
</evidence>
<dbReference type="RefSeq" id="WP_380048134.1">
    <property type="nucleotide sequence ID" value="NZ_JBHLTC010000018.1"/>
</dbReference>
<dbReference type="InterPro" id="IPR009057">
    <property type="entry name" value="Homeodomain-like_sf"/>
</dbReference>
<proteinExistence type="predicted"/>
<evidence type="ECO:0000259" key="4">
    <source>
        <dbReference type="Pfam" id="PF00440"/>
    </source>
</evidence>
<evidence type="ECO:0000256" key="1">
    <source>
        <dbReference type="ARBA" id="ARBA00023015"/>
    </source>
</evidence>
<protein>
    <submittedName>
        <fullName evidence="5">TetR/AcrR family transcriptional regulator</fullName>
    </submittedName>
</protein>
<dbReference type="SUPFAM" id="SSF46689">
    <property type="entry name" value="Homeodomain-like"/>
    <property type="match status" value="1"/>
</dbReference>
<gene>
    <name evidence="5" type="ORF">ACFFGN_15950</name>
</gene>
<keyword evidence="1" id="KW-0805">Transcription regulation</keyword>